<evidence type="ECO:0000256" key="9">
    <source>
        <dbReference type="ARBA" id="ARBA00072223"/>
    </source>
</evidence>
<dbReference type="SMART" id="SM00363">
    <property type="entry name" value="S4"/>
    <property type="match status" value="1"/>
</dbReference>
<sequence length="181" mass="21498">MRQLKHHEQKLLKKVDFLQWKKEDNIREIKIIRRYNLQQREDYHKYNRLAGSIKQLANRISLLDSRDPFRAKQEKALLDKLYAMGIITSTSKFSDCNKVTVSAFCRRRLPIVMCRLKMAETVKEATTFIEQGHVRVGPTTINDPAYLVTRTMEDFVTWVDTSKIKRKIMKYNDKLDDFDLL</sequence>
<dbReference type="PANTHER" id="PTHR11831:SF1">
    <property type="entry name" value="U3 SMALL NUCLEOLAR RIBONUCLEOPROTEIN PROTEIN IMP3"/>
    <property type="match status" value="1"/>
</dbReference>
<dbReference type="InterPro" id="IPR022801">
    <property type="entry name" value="Ribosomal_uS4"/>
</dbReference>
<dbReference type="GO" id="GO:0019843">
    <property type="term" value="F:rRNA binding"/>
    <property type="evidence" value="ECO:0007669"/>
    <property type="project" value="UniProtKB-KW"/>
</dbReference>
<keyword evidence="7" id="KW-0687">Ribonucleoprotein</keyword>
<dbReference type="GO" id="GO:0006364">
    <property type="term" value="P:rRNA processing"/>
    <property type="evidence" value="ECO:0007669"/>
    <property type="project" value="EnsemblFungi"/>
</dbReference>
<evidence type="ECO:0000259" key="12">
    <source>
        <dbReference type="SMART" id="SM01390"/>
    </source>
</evidence>
<evidence type="ECO:0000256" key="4">
    <source>
        <dbReference type="ARBA" id="ARBA00022730"/>
    </source>
</evidence>
<name>A0A068RL44_9FUNG</name>
<dbReference type="Proteomes" id="UP000027586">
    <property type="component" value="Unassembled WGS sequence"/>
</dbReference>
<dbReference type="SMART" id="SM01390">
    <property type="entry name" value="Ribosomal_S4"/>
    <property type="match status" value="1"/>
</dbReference>
<keyword evidence="3" id="KW-0690">Ribosome biogenesis</keyword>
<dbReference type="FunFam" id="3.10.290.10:FF:000006">
    <property type="entry name" value="U3 small nucleolar ribonucleoprotein IMP3"/>
    <property type="match status" value="1"/>
</dbReference>
<evidence type="ECO:0000256" key="3">
    <source>
        <dbReference type="ARBA" id="ARBA00022517"/>
    </source>
</evidence>
<dbReference type="GO" id="GO:0140691">
    <property type="term" value="F:RNA folding chaperone"/>
    <property type="evidence" value="ECO:0007669"/>
    <property type="project" value="EnsemblFungi"/>
</dbReference>
<keyword evidence="5 10" id="KW-0694">RNA-binding</keyword>
<dbReference type="PANTHER" id="PTHR11831">
    <property type="entry name" value="30S 40S RIBOSOMAL PROTEIN"/>
    <property type="match status" value="1"/>
</dbReference>
<evidence type="ECO:0000259" key="11">
    <source>
        <dbReference type="SMART" id="SM00363"/>
    </source>
</evidence>
<evidence type="ECO:0000256" key="2">
    <source>
        <dbReference type="ARBA" id="ARBA00007465"/>
    </source>
</evidence>
<dbReference type="GO" id="GO:0042274">
    <property type="term" value="P:ribosomal small subunit biogenesis"/>
    <property type="evidence" value="ECO:0007669"/>
    <property type="project" value="EnsemblFungi"/>
</dbReference>
<dbReference type="AlphaFoldDB" id="A0A068RL44"/>
<dbReference type="SUPFAM" id="SSF55174">
    <property type="entry name" value="Alpha-L RNA-binding motif"/>
    <property type="match status" value="1"/>
</dbReference>
<dbReference type="Pfam" id="PF00163">
    <property type="entry name" value="Ribosomal_S4"/>
    <property type="match status" value="1"/>
</dbReference>
<dbReference type="VEuPathDB" id="FungiDB:LCOR_02412.1"/>
<comment type="subcellular location">
    <subcellularLocation>
        <location evidence="1">Nucleus</location>
        <location evidence="1">Nucleolus</location>
    </subcellularLocation>
</comment>
<evidence type="ECO:0000256" key="7">
    <source>
        <dbReference type="ARBA" id="ARBA00023274"/>
    </source>
</evidence>
<dbReference type="Pfam" id="PF01479">
    <property type="entry name" value="S4"/>
    <property type="match status" value="1"/>
</dbReference>
<evidence type="ECO:0000256" key="5">
    <source>
        <dbReference type="ARBA" id="ARBA00022884"/>
    </source>
</evidence>
<comment type="similarity">
    <text evidence="2">Belongs to the universal ribosomal protein uS4 family.</text>
</comment>
<dbReference type="InterPro" id="IPR001912">
    <property type="entry name" value="Ribosomal_uS4_N"/>
</dbReference>
<dbReference type="InterPro" id="IPR036986">
    <property type="entry name" value="S4_RNA-bd_sf"/>
</dbReference>
<dbReference type="STRING" id="1263082.A0A068RL44"/>
<evidence type="ECO:0000313" key="14">
    <source>
        <dbReference type="Proteomes" id="UP000027586"/>
    </source>
</evidence>
<protein>
    <recommendedName>
        <fullName evidence="8">U3 small nucleolar ribonucleoprotein protein IMP3</fullName>
    </recommendedName>
    <alternativeName>
        <fullName evidence="9">U3 small nucleolar ribonucleoprotein protein imp3</fullName>
    </alternativeName>
</protein>
<evidence type="ECO:0000256" key="6">
    <source>
        <dbReference type="ARBA" id="ARBA00023242"/>
    </source>
</evidence>
<dbReference type="EMBL" id="CBTN010000007">
    <property type="protein sequence ID" value="CDH50709.1"/>
    <property type="molecule type" value="Genomic_DNA"/>
</dbReference>
<dbReference type="InterPro" id="IPR002942">
    <property type="entry name" value="S4_RNA-bd"/>
</dbReference>
<evidence type="ECO:0000313" key="13">
    <source>
        <dbReference type="EMBL" id="CDH50709.1"/>
    </source>
</evidence>
<dbReference type="GO" id="GO:0032040">
    <property type="term" value="C:small-subunit processome"/>
    <property type="evidence" value="ECO:0007669"/>
    <property type="project" value="EnsemblFungi"/>
</dbReference>
<feature type="domain" description="RNA-binding S4" evidence="11">
    <location>
        <begin position="107"/>
        <end position="172"/>
    </location>
</feature>
<dbReference type="Gene3D" id="3.10.290.10">
    <property type="entry name" value="RNA-binding S4 domain"/>
    <property type="match status" value="1"/>
</dbReference>
<proteinExistence type="inferred from homology"/>
<keyword evidence="4" id="KW-0699">rRNA-binding</keyword>
<dbReference type="GO" id="GO:0034457">
    <property type="term" value="C:Mpp10 complex"/>
    <property type="evidence" value="ECO:0007669"/>
    <property type="project" value="EnsemblFungi"/>
</dbReference>
<reference evidence="13" key="1">
    <citation type="submission" date="2013-08" db="EMBL/GenBank/DDBJ databases">
        <title>Gene expansion shapes genome architecture in the human pathogen Lichtheimia corymbifera: an evolutionary genomics analysis in the ancient terrestrial Mucorales (Mucoromycotina).</title>
        <authorList>
            <person name="Schwartze V.U."/>
            <person name="Winter S."/>
            <person name="Shelest E."/>
            <person name="Marcet-Houben M."/>
            <person name="Horn F."/>
            <person name="Wehner S."/>
            <person name="Hoffmann K."/>
            <person name="Riege K."/>
            <person name="Sammeth M."/>
            <person name="Nowrousian M."/>
            <person name="Valiante V."/>
            <person name="Linde J."/>
            <person name="Jacobsen I.D."/>
            <person name="Marz M."/>
            <person name="Brakhage A.A."/>
            <person name="Gabaldon T."/>
            <person name="Bocker S."/>
            <person name="Voigt K."/>
        </authorList>
    </citation>
    <scope>NUCLEOTIDE SEQUENCE [LARGE SCALE GENOMIC DNA]</scope>
    <source>
        <strain evidence="13">FSU 9682</strain>
    </source>
</reference>
<gene>
    <name evidence="13" type="ORF">LCOR_02412.1</name>
</gene>
<keyword evidence="14" id="KW-1185">Reference proteome</keyword>
<evidence type="ECO:0000256" key="1">
    <source>
        <dbReference type="ARBA" id="ARBA00004604"/>
    </source>
</evidence>
<keyword evidence="6" id="KW-0539">Nucleus</keyword>
<dbReference type="OrthoDB" id="10248812at2759"/>
<dbReference type="GO" id="GO:0030515">
    <property type="term" value="F:snoRNA binding"/>
    <property type="evidence" value="ECO:0007669"/>
    <property type="project" value="EnsemblFungi"/>
</dbReference>
<evidence type="ECO:0000256" key="8">
    <source>
        <dbReference type="ARBA" id="ARBA00069727"/>
    </source>
</evidence>
<feature type="domain" description="Small ribosomal subunit protein uS4 N-terminal" evidence="12">
    <location>
        <begin position="3"/>
        <end position="106"/>
    </location>
</feature>
<comment type="caution">
    <text evidence="13">The sequence shown here is derived from an EMBL/GenBank/DDBJ whole genome shotgun (WGS) entry which is preliminary data.</text>
</comment>
<organism evidence="13 14">
    <name type="scientific">Lichtheimia corymbifera JMRC:FSU:9682</name>
    <dbReference type="NCBI Taxonomy" id="1263082"/>
    <lineage>
        <taxon>Eukaryota</taxon>
        <taxon>Fungi</taxon>
        <taxon>Fungi incertae sedis</taxon>
        <taxon>Mucoromycota</taxon>
        <taxon>Mucoromycotina</taxon>
        <taxon>Mucoromycetes</taxon>
        <taxon>Mucorales</taxon>
        <taxon>Lichtheimiaceae</taxon>
        <taxon>Lichtheimia</taxon>
    </lineage>
</organism>
<accession>A0A068RL44</accession>
<dbReference type="PROSITE" id="PS50889">
    <property type="entry name" value="S4"/>
    <property type="match status" value="1"/>
</dbReference>
<dbReference type="CDD" id="cd00165">
    <property type="entry name" value="S4"/>
    <property type="match status" value="1"/>
</dbReference>
<evidence type="ECO:0000256" key="10">
    <source>
        <dbReference type="PROSITE-ProRule" id="PRU00182"/>
    </source>
</evidence>